<protein>
    <recommendedName>
        <fullName evidence="3">Hemerythrin domain-containing protein</fullName>
    </recommendedName>
</protein>
<evidence type="ECO:0000313" key="1">
    <source>
        <dbReference type="EMBL" id="GAA1131240.1"/>
    </source>
</evidence>
<accession>A0ABP4ETF2</accession>
<sequence length="226" mass="25376">MPVGTTDVLSSSIRSAHSRMAERLAAARAMEAPADRPRDGYERIDTFLATTSKHLHAVDAVLLRPVRKQVADGPHLVHDYLRAARELEVVLAHVKAHEYGSVYETSFAWPEVWADVDDALGDHQRHECELGVRLTAALDDRELDRLTVRLYHAELAAPTRPHPYTPHTGMLGLVARKVMHAVDGFWDTVEGRMVPEPAREPKKPPGRVAQYFLADPRFDEEENPTL</sequence>
<reference evidence="2" key="1">
    <citation type="journal article" date="2019" name="Int. J. Syst. Evol. Microbiol.">
        <title>The Global Catalogue of Microorganisms (GCM) 10K type strain sequencing project: providing services to taxonomists for standard genome sequencing and annotation.</title>
        <authorList>
            <consortium name="The Broad Institute Genomics Platform"/>
            <consortium name="The Broad Institute Genome Sequencing Center for Infectious Disease"/>
            <person name="Wu L."/>
            <person name="Ma J."/>
        </authorList>
    </citation>
    <scope>NUCLEOTIDE SEQUENCE [LARGE SCALE GENOMIC DNA]</scope>
    <source>
        <strain evidence="2">JCM 11813</strain>
    </source>
</reference>
<evidence type="ECO:0008006" key="3">
    <source>
        <dbReference type="Google" id="ProtNLM"/>
    </source>
</evidence>
<gene>
    <name evidence="1" type="ORF">GCM10009606_09150</name>
</gene>
<keyword evidence="2" id="KW-1185">Reference proteome</keyword>
<proteinExistence type="predicted"/>
<dbReference type="RefSeq" id="WP_343906070.1">
    <property type="nucleotide sequence ID" value="NZ_BAAAJE010000002.1"/>
</dbReference>
<comment type="caution">
    <text evidence="1">The sequence shown here is derived from an EMBL/GenBank/DDBJ whole genome shotgun (WGS) entry which is preliminary data.</text>
</comment>
<name>A0ABP4ETF2_9ACTN</name>
<evidence type="ECO:0000313" key="2">
    <source>
        <dbReference type="Proteomes" id="UP001499979"/>
    </source>
</evidence>
<dbReference type="EMBL" id="BAAAJE010000002">
    <property type="protein sequence ID" value="GAA1131240.1"/>
    <property type="molecule type" value="Genomic_DNA"/>
</dbReference>
<dbReference type="Proteomes" id="UP001499979">
    <property type="component" value="Unassembled WGS sequence"/>
</dbReference>
<organism evidence="1 2">
    <name type="scientific">Nocardioides aquiterrae</name>
    <dbReference type="NCBI Taxonomy" id="203799"/>
    <lineage>
        <taxon>Bacteria</taxon>
        <taxon>Bacillati</taxon>
        <taxon>Actinomycetota</taxon>
        <taxon>Actinomycetes</taxon>
        <taxon>Propionibacteriales</taxon>
        <taxon>Nocardioidaceae</taxon>
        <taxon>Nocardioides</taxon>
    </lineage>
</organism>